<evidence type="ECO:0000313" key="2">
    <source>
        <dbReference type="Proteomes" id="UP000248423"/>
    </source>
</evidence>
<keyword evidence="2" id="KW-1185">Reference proteome</keyword>
<dbReference type="Proteomes" id="UP000248423">
    <property type="component" value="Unassembled WGS sequence"/>
</dbReference>
<reference evidence="1 2" key="1">
    <citation type="submission" date="2018-02" db="EMBL/GenBank/DDBJ databases">
        <title>The genomes of Aspergillus section Nigri reveals drivers in fungal speciation.</title>
        <authorList>
            <consortium name="DOE Joint Genome Institute"/>
            <person name="Vesth T.C."/>
            <person name="Nybo J."/>
            <person name="Theobald S."/>
            <person name="Brandl J."/>
            <person name="Frisvad J.C."/>
            <person name="Nielsen K.F."/>
            <person name="Lyhne E.K."/>
            <person name="Kogle M.E."/>
            <person name="Kuo A."/>
            <person name="Riley R."/>
            <person name="Clum A."/>
            <person name="Nolan M."/>
            <person name="Lipzen A."/>
            <person name="Salamov A."/>
            <person name="Henrissat B."/>
            <person name="Wiebenga A."/>
            <person name="De vries R.P."/>
            <person name="Grigoriev I.V."/>
            <person name="Mortensen U.H."/>
            <person name="Andersen M.R."/>
            <person name="Baker S.E."/>
        </authorList>
    </citation>
    <scope>NUCLEOTIDE SEQUENCE [LARGE SCALE GENOMIC DNA]</scope>
    <source>
        <strain evidence="1 2">CBS 121057</strain>
    </source>
</reference>
<dbReference type="VEuPathDB" id="FungiDB:BO78DRAFT_58810"/>
<dbReference type="AlphaFoldDB" id="A0A319EEE6"/>
<evidence type="ECO:0000313" key="1">
    <source>
        <dbReference type="EMBL" id="PYI08592.1"/>
    </source>
</evidence>
<proteinExistence type="predicted"/>
<protein>
    <submittedName>
        <fullName evidence="1">Uncharacterized protein</fullName>
    </submittedName>
</protein>
<name>A0A319EEE6_ASPSB</name>
<dbReference type="OrthoDB" id="10502426at2759"/>
<accession>A0A319EEE6</accession>
<organism evidence="1 2">
    <name type="scientific">Aspergillus sclerotiicarbonarius (strain CBS 121057 / IBT 28362)</name>
    <dbReference type="NCBI Taxonomy" id="1448318"/>
    <lineage>
        <taxon>Eukaryota</taxon>
        <taxon>Fungi</taxon>
        <taxon>Dikarya</taxon>
        <taxon>Ascomycota</taxon>
        <taxon>Pezizomycotina</taxon>
        <taxon>Eurotiomycetes</taxon>
        <taxon>Eurotiomycetidae</taxon>
        <taxon>Eurotiales</taxon>
        <taxon>Aspergillaceae</taxon>
        <taxon>Aspergillus</taxon>
        <taxon>Aspergillus subgen. Circumdati</taxon>
    </lineage>
</organism>
<dbReference type="EMBL" id="KZ826333">
    <property type="protein sequence ID" value="PYI08592.1"/>
    <property type="molecule type" value="Genomic_DNA"/>
</dbReference>
<gene>
    <name evidence="1" type="ORF">BO78DRAFT_58810</name>
</gene>
<sequence length="164" mass="17309">MQTMRQAGGREILSSRVGTPVVMISPRSILEGWRRSRPDGASEHVHGLFPTSGPSSHGSHVQVASWVLPPYPSRQVSSAARALSASFSLPLAEPGARGTLQLPLSPIAGFSIMYQRQLSGQCQHFASFSLPAGSPRSGAEPPRASPCPAMHSWSMPGLSLVTVG</sequence>